<dbReference type="Gene3D" id="1.20.1290.10">
    <property type="entry name" value="AhpD-like"/>
    <property type="match status" value="1"/>
</dbReference>
<accession>A0A6J7RHN5</accession>
<dbReference type="EMBL" id="CAFBOS010000347">
    <property type="protein sequence ID" value="CAB5028345.1"/>
    <property type="molecule type" value="Genomic_DNA"/>
</dbReference>
<dbReference type="GO" id="GO:0051920">
    <property type="term" value="F:peroxiredoxin activity"/>
    <property type="evidence" value="ECO:0007669"/>
    <property type="project" value="InterPro"/>
</dbReference>
<gene>
    <name evidence="2" type="ORF">UFOPK3967_03232</name>
</gene>
<proteinExistence type="predicted"/>
<dbReference type="PANTHER" id="PTHR34846">
    <property type="entry name" value="4-CARBOXYMUCONOLACTONE DECARBOXYLASE FAMILY PROTEIN (AFU_ORTHOLOGUE AFUA_6G11590)"/>
    <property type="match status" value="1"/>
</dbReference>
<organism evidence="2">
    <name type="scientific">freshwater metagenome</name>
    <dbReference type="NCBI Taxonomy" id="449393"/>
    <lineage>
        <taxon>unclassified sequences</taxon>
        <taxon>metagenomes</taxon>
        <taxon>ecological metagenomes</taxon>
    </lineage>
</organism>
<sequence length="180" mass="19588">MSERIPPAGGMSEEVAAIIALTAPPDRDPPGTISVLAHRPAMLTSFLPWARVLAREGVVPRRDHEILALRASVNCQSAFEWGEHLLFARDAGITDDEIDQIVAGATDPRWAPRDAALVRAADQLHNGCDVDDETWAVLAANYDAPQLVEIIYIVGQYTMLSMVANGLRVNVPATFRPLPE</sequence>
<dbReference type="AlphaFoldDB" id="A0A6J7RHN5"/>
<reference evidence="2" key="1">
    <citation type="submission" date="2020-05" db="EMBL/GenBank/DDBJ databases">
        <authorList>
            <person name="Chiriac C."/>
            <person name="Salcher M."/>
            <person name="Ghai R."/>
            <person name="Kavagutti S V."/>
        </authorList>
    </citation>
    <scope>NUCLEOTIDE SEQUENCE</scope>
</reference>
<dbReference type="Pfam" id="PF02627">
    <property type="entry name" value="CMD"/>
    <property type="match status" value="1"/>
</dbReference>
<dbReference type="PANTHER" id="PTHR34846:SF5">
    <property type="entry name" value="CARBOXYMUCONOLACTONE DECARBOXYLASE-LIKE DOMAIN-CONTAINING PROTEIN"/>
    <property type="match status" value="1"/>
</dbReference>
<dbReference type="InterPro" id="IPR029032">
    <property type="entry name" value="AhpD-like"/>
</dbReference>
<evidence type="ECO:0000313" key="2">
    <source>
        <dbReference type="EMBL" id="CAB5028345.1"/>
    </source>
</evidence>
<feature type="domain" description="Carboxymuconolactone decarboxylase-like" evidence="1">
    <location>
        <begin position="52"/>
        <end position="122"/>
    </location>
</feature>
<dbReference type="SUPFAM" id="SSF69118">
    <property type="entry name" value="AhpD-like"/>
    <property type="match status" value="1"/>
</dbReference>
<evidence type="ECO:0000259" key="1">
    <source>
        <dbReference type="Pfam" id="PF02627"/>
    </source>
</evidence>
<name>A0A6J7RHN5_9ZZZZ</name>
<dbReference type="InterPro" id="IPR003779">
    <property type="entry name" value="CMD-like"/>
</dbReference>
<protein>
    <submittedName>
        <fullName evidence="2">Unannotated protein</fullName>
    </submittedName>
</protein>